<protein>
    <submittedName>
        <fullName evidence="1">Uncharacterized protein</fullName>
    </submittedName>
</protein>
<gene>
    <name evidence="1" type="ORF">SAMN05216372_106173</name>
</gene>
<reference evidence="2" key="1">
    <citation type="submission" date="2016-10" db="EMBL/GenBank/DDBJ databases">
        <authorList>
            <person name="Varghese N."/>
            <person name="Submissions S."/>
        </authorList>
    </citation>
    <scope>NUCLEOTIDE SEQUENCE [LARGE SCALE GENOMIC DNA]</scope>
    <source>
        <strain evidence="2">JCM 2783</strain>
    </source>
</reference>
<dbReference type="Proteomes" id="UP000243950">
    <property type="component" value="Unassembled WGS sequence"/>
</dbReference>
<proteinExistence type="predicted"/>
<sequence>MRIPPQCLTIPVSPPTAQVSDLQASAHIGIDHGQASRSSGASRPSHERVVVHRPHVPSHGNSSQARTMLNSVLIGLGRGAENAETSGSDLRQEARANLDKIANDRLQIVESREIPKWNKFLIQKNRLELDQARKFADFYHPLFSRITAFESSMDLLAQLARENQTLQLLSYHADVKRDPFDMVTTPQGDCETFSTVFEMLAQAAGSHDLARHEFSTPMSFSVADVPGASVRQATDTVDFMRHTILSCRDNEGRLAHFDPVFGRQVNPDFYGKDVDRYLMRNPRAA</sequence>
<evidence type="ECO:0000313" key="1">
    <source>
        <dbReference type="EMBL" id="SFD97868.1"/>
    </source>
</evidence>
<dbReference type="EMBL" id="FOMO01000006">
    <property type="protein sequence ID" value="SFD97868.1"/>
    <property type="molecule type" value="Genomic_DNA"/>
</dbReference>
<evidence type="ECO:0000313" key="2">
    <source>
        <dbReference type="Proteomes" id="UP000243950"/>
    </source>
</evidence>
<dbReference type="AlphaFoldDB" id="A0A1I1WU11"/>
<keyword evidence="2" id="KW-1185">Reference proteome</keyword>
<name>A0A1I1WU11_PSEOC</name>
<accession>A0A1I1WU11</accession>
<organism evidence="1 2">
    <name type="scientific">Pseudomonas straminea</name>
    <dbReference type="NCBI Taxonomy" id="47882"/>
    <lineage>
        <taxon>Bacteria</taxon>
        <taxon>Pseudomonadati</taxon>
        <taxon>Pseudomonadota</taxon>
        <taxon>Gammaproteobacteria</taxon>
        <taxon>Pseudomonadales</taxon>
        <taxon>Pseudomonadaceae</taxon>
        <taxon>Phytopseudomonas</taxon>
    </lineage>
</organism>